<dbReference type="GO" id="GO:0032259">
    <property type="term" value="P:methylation"/>
    <property type="evidence" value="ECO:0007669"/>
    <property type="project" value="UniProtKB-KW"/>
</dbReference>
<keyword evidence="1 5" id="KW-0489">Methyltransferase</keyword>
<dbReference type="SUPFAM" id="SSF53335">
    <property type="entry name" value="S-adenosyl-L-methionine-dependent methyltransferases"/>
    <property type="match status" value="1"/>
</dbReference>
<dbReference type="PANTHER" id="PTHR42912">
    <property type="entry name" value="METHYLTRANSFERASE"/>
    <property type="match status" value="1"/>
</dbReference>
<keyword evidence="6" id="KW-1185">Reference proteome</keyword>
<evidence type="ECO:0000256" key="4">
    <source>
        <dbReference type="SAM" id="MobiDB-lite"/>
    </source>
</evidence>
<dbReference type="PROSITE" id="PS01184">
    <property type="entry name" value="UBIE_2"/>
    <property type="match status" value="1"/>
</dbReference>
<reference evidence="5 6" key="1">
    <citation type="journal article" date="2012" name="Genome Biol.">
        <title>The genome of the polar eukaryotic microalga coccomyxa subellipsoidea reveals traits of cold adaptation.</title>
        <authorList>
            <person name="Blanc G."/>
            <person name="Agarkova I."/>
            <person name="Grimwood J."/>
            <person name="Kuo A."/>
            <person name="Brueggeman A."/>
            <person name="Dunigan D."/>
            <person name="Gurnon J."/>
            <person name="Ladunga I."/>
            <person name="Lindquist E."/>
            <person name="Lucas S."/>
            <person name="Pangilinan J."/>
            <person name="Proschold T."/>
            <person name="Salamov A."/>
            <person name="Schmutz J."/>
            <person name="Weeks D."/>
            <person name="Yamada T."/>
            <person name="Claverie J.M."/>
            <person name="Grigoriev I."/>
            <person name="Van Etten J."/>
            <person name="Lomsadze A."/>
            <person name="Borodovsky M."/>
        </authorList>
    </citation>
    <scope>NUCLEOTIDE SEQUENCE [LARGE SCALE GENOMIC DNA]</scope>
    <source>
        <strain evidence="5 6">C-169</strain>
    </source>
</reference>
<dbReference type="Proteomes" id="UP000007264">
    <property type="component" value="Unassembled WGS sequence"/>
</dbReference>
<dbReference type="InterPro" id="IPR023576">
    <property type="entry name" value="UbiE/COQ5_MeTrFase_CS"/>
</dbReference>
<dbReference type="AlphaFoldDB" id="I0Z477"/>
<dbReference type="KEGG" id="csl:COCSUDRAFT_61662"/>
<dbReference type="Pfam" id="PF13489">
    <property type="entry name" value="Methyltransf_23"/>
    <property type="match status" value="1"/>
</dbReference>
<dbReference type="GO" id="GO:0008168">
    <property type="term" value="F:methyltransferase activity"/>
    <property type="evidence" value="ECO:0007669"/>
    <property type="project" value="UniProtKB-KW"/>
</dbReference>
<dbReference type="InterPro" id="IPR029063">
    <property type="entry name" value="SAM-dependent_MTases_sf"/>
</dbReference>
<dbReference type="RefSeq" id="XP_005649990.1">
    <property type="nucleotide sequence ID" value="XM_005649933.1"/>
</dbReference>
<evidence type="ECO:0000256" key="3">
    <source>
        <dbReference type="ARBA" id="ARBA00022691"/>
    </source>
</evidence>
<dbReference type="PANTHER" id="PTHR42912:SF80">
    <property type="entry name" value="METHYLTRANSFERASE DOMAIN-CONTAINING PROTEIN"/>
    <property type="match status" value="1"/>
</dbReference>
<evidence type="ECO:0000256" key="1">
    <source>
        <dbReference type="ARBA" id="ARBA00022603"/>
    </source>
</evidence>
<name>I0Z477_COCSC</name>
<evidence type="ECO:0000256" key="2">
    <source>
        <dbReference type="ARBA" id="ARBA00022679"/>
    </source>
</evidence>
<evidence type="ECO:0000313" key="5">
    <source>
        <dbReference type="EMBL" id="EIE25446.1"/>
    </source>
</evidence>
<comment type="caution">
    <text evidence="5">The sequence shown here is derived from an EMBL/GenBank/DDBJ whole genome shotgun (WGS) entry which is preliminary data.</text>
</comment>
<organism evidence="5 6">
    <name type="scientific">Coccomyxa subellipsoidea (strain C-169)</name>
    <name type="common">Green microalga</name>
    <dbReference type="NCBI Taxonomy" id="574566"/>
    <lineage>
        <taxon>Eukaryota</taxon>
        <taxon>Viridiplantae</taxon>
        <taxon>Chlorophyta</taxon>
        <taxon>core chlorophytes</taxon>
        <taxon>Trebouxiophyceae</taxon>
        <taxon>Trebouxiophyceae incertae sedis</taxon>
        <taxon>Coccomyxaceae</taxon>
        <taxon>Coccomyxa</taxon>
        <taxon>Coccomyxa subellipsoidea</taxon>
    </lineage>
</organism>
<dbReference type="InterPro" id="IPR050508">
    <property type="entry name" value="Methyltransf_Superfamily"/>
</dbReference>
<feature type="region of interest" description="Disordered" evidence="4">
    <location>
        <begin position="84"/>
        <end position="117"/>
    </location>
</feature>
<dbReference type="OrthoDB" id="416496at2759"/>
<dbReference type="EMBL" id="AGSI01000004">
    <property type="protein sequence ID" value="EIE25446.1"/>
    <property type="molecule type" value="Genomic_DNA"/>
</dbReference>
<accession>I0Z477</accession>
<dbReference type="Gene3D" id="3.40.50.150">
    <property type="entry name" value="Vaccinia Virus protein VP39"/>
    <property type="match status" value="1"/>
</dbReference>
<keyword evidence="3" id="KW-0949">S-adenosyl-L-methionine</keyword>
<gene>
    <name evidence="5" type="ORF">COCSUDRAFT_61662</name>
</gene>
<sequence>MGIKLLRRWLVRSAEGDVLEVSAGTGRNLPYYKYDQLKSLTLTDSSKYMLWHASQKYRDRPATKGSSLPVSFFLSDAEKLASPQAAAAVPTSDLEAKGRPSGADIDAKESASGQHSHVSGVFPTRTHAYGENCFDTVVDTFGLCSHGNPVHVLKEMARVCKPDGRILLLEHGKANPEWLNRILNEGAHKHLMKWGCEWNRDIESIVKEAGLEIESMSRWHFGTTYLIVARPPPL</sequence>
<keyword evidence="2" id="KW-0808">Transferase</keyword>
<proteinExistence type="predicted"/>
<dbReference type="GeneID" id="17043448"/>
<protein>
    <submittedName>
        <fullName evidence="5">S-adenosyl-L-methionine-dependent methyltransferase</fullName>
    </submittedName>
</protein>
<evidence type="ECO:0000313" key="6">
    <source>
        <dbReference type="Proteomes" id="UP000007264"/>
    </source>
</evidence>
<dbReference type="eggNOG" id="KOG4300">
    <property type="taxonomic scope" value="Eukaryota"/>
</dbReference>